<feature type="region of interest" description="Disordered" evidence="1">
    <location>
        <begin position="1"/>
        <end position="21"/>
    </location>
</feature>
<dbReference type="Proteomes" id="UP000075424">
    <property type="component" value="Unassembled WGS sequence"/>
</dbReference>
<gene>
    <name evidence="2" type="ORF">B4109_0558</name>
</gene>
<dbReference type="PATRIC" id="fig|1422.18.peg.3112"/>
<dbReference type="EMBL" id="LQYV01000056">
    <property type="protein sequence ID" value="KYD27188.1"/>
    <property type="molecule type" value="Genomic_DNA"/>
</dbReference>
<name>A0A150MRU0_GEOSE</name>
<protein>
    <submittedName>
        <fullName evidence="2">Uncharacterized protein</fullName>
    </submittedName>
</protein>
<evidence type="ECO:0000313" key="3">
    <source>
        <dbReference type="Proteomes" id="UP000075424"/>
    </source>
</evidence>
<comment type="caution">
    <text evidence="2">The sequence shown here is derived from an EMBL/GenBank/DDBJ whole genome shotgun (WGS) entry which is preliminary data.</text>
</comment>
<evidence type="ECO:0000256" key="1">
    <source>
        <dbReference type="SAM" id="MobiDB-lite"/>
    </source>
</evidence>
<proteinExistence type="predicted"/>
<organism evidence="2 3">
    <name type="scientific">Geobacillus stearothermophilus</name>
    <name type="common">Bacillus stearothermophilus</name>
    <dbReference type="NCBI Taxonomy" id="1422"/>
    <lineage>
        <taxon>Bacteria</taxon>
        <taxon>Bacillati</taxon>
        <taxon>Bacillota</taxon>
        <taxon>Bacilli</taxon>
        <taxon>Bacillales</taxon>
        <taxon>Anoxybacillaceae</taxon>
        <taxon>Geobacillus</taxon>
    </lineage>
</organism>
<dbReference type="AlphaFoldDB" id="A0A150MRU0"/>
<evidence type="ECO:0000313" key="2">
    <source>
        <dbReference type="EMBL" id="KYD27188.1"/>
    </source>
</evidence>
<accession>A0A150MRU0</accession>
<reference evidence="2 3" key="1">
    <citation type="submission" date="2016-01" db="EMBL/GenBank/DDBJ databases">
        <title>Draft Genome Sequences of Seven Thermophilic Sporeformers Isolated from Foods.</title>
        <authorList>
            <person name="Berendsen E.M."/>
            <person name="Wells-Bennik M.H."/>
            <person name="Krawcyk A.O."/>
            <person name="De Jong A."/>
            <person name="Holsappel S."/>
            <person name="Eijlander R.T."/>
            <person name="Kuipers O.P."/>
        </authorList>
    </citation>
    <scope>NUCLEOTIDE SEQUENCE [LARGE SCALE GENOMIC DNA]</scope>
    <source>
        <strain evidence="2 3">B4109</strain>
    </source>
</reference>
<sequence length="68" mass="7669">MTKTGGREEFTKRPLHNKERERGTMKLITALFDGETFVGAVPQGDDRAVHLRRAVLSRILMTCALKRG</sequence>